<dbReference type="SUPFAM" id="SSF53850">
    <property type="entry name" value="Periplasmic binding protein-like II"/>
    <property type="match status" value="1"/>
</dbReference>
<dbReference type="PROSITE" id="PS51257">
    <property type="entry name" value="PROKAR_LIPOPROTEIN"/>
    <property type="match status" value="1"/>
</dbReference>
<dbReference type="InterPro" id="IPR027939">
    <property type="entry name" value="NMT1/THI5"/>
</dbReference>
<dbReference type="PATRIC" id="fig|872965.6.peg.541"/>
<proteinExistence type="predicted"/>
<feature type="chain" id="PRO_5006133654" description="SsuA/THI5-like domain-containing protein" evidence="1">
    <location>
        <begin position="22"/>
        <end position="340"/>
    </location>
</feature>
<dbReference type="Proteomes" id="UP000050502">
    <property type="component" value="Unassembled WGS sequence"/>
</dbReference>
<gene>
    <name evidence="3" type="ORF">SE16_02925</name>
</gene>
<evidence type="ECO:0000259" key="2">
    <source>
        <dbReference type="Pfam" id="PF09084"/>
    </source>
</evidence>
<accession>A0A0P6YJC7</accession>
<comment type="caution">
    <text evidence="3">The sequence shown here is derived from an EMBL/GenBank/DDBJ whole genome shotgun (WGS) entry which is preliminary data.</text>
</comment>
<dbReference type="EMBL" id="LGKN01000003">
    <property type="protein sequence ID" value="KPL89789.1"/>
    <property type="molecule type" value="Genomic_DNA"/>
</dbReference>
<dbReference type="InterPro" id="IPR015168">
    <property type="entry name" value="SsuA/THI5"/>
</dbReference>
<protein>
    <recommendedName>
        <fullName evidence="2">SsuA/THI5-like domain-containing protein</fullName>
    </recommendedName>
</protein>
<keyword evidence="1" id="KW-0732">Signal</keyword>
<dbReference type="GO" id="GO:0009228">
    <property type="term" value="P:thiamine biosynthetic process"/>
    <property type="evidence" value="ECO:0007669"/>
    <property type="project" value="InterPro"/>
</dbReference>
<dbReference type="PANTHER" id="PTHR31528">
    <property type="entry name" value="4-AMINO-5-HYDROXYMETHYL-2-METHYLPYRIMIDINE PHOSPHATE SYNTHASE THI11-RELATED"/>
    <property type="match status" value="1"/>
</dbReference>
<feature type="signal peptide" evidence="1">
    <location>
        <begin position="1"/>
        <end position="21"/>
    </location>
</feature>
<organism evidence="3 4">
    <name type="scientific">Ardenticatena maritima</name>
    <dbReference type="NCBI Taxonomy" id="872965"/>
    <lineage>
        <taxon>Bacteria</taxon>
        <taxon>Bacillati</taxon>
        <taxon>Chloroflexota</taxon>
        <taxon>Ardenticatenia</taxon>
        <taxon>Ardenticatenales</taxon>
        <taxon>Ardenticatenaceae</taxon>
        <taxon>Ardenticatena</taxon>
    </lineage>
</organism>
<feature type="domain" description="SsuA/THI5-like" evidence="2">
    <location>
        <begin position="49"/>
        <end position="259"/>
    </location>
</feature>
<dbReference type="PANTHER" id="PTHR31528:SF15">
    <property type="entry name" value="RIBOFLAVIN-BINDING PROTEIN RIBY"/>
    <property type="match status" value="1"/>
</dbReference>
<evidence type="ECO:0000256" key="1">
    <source>
        <dbReference type="SAM" id="SignalP"/>
    </source>
</evidence>
<reference evidence="3 4" key="1">
    <citation type="submission" date="2015-07" db="EMBL/GenBank/DDBJ databases">
        <title>Whole genome sequence of Ardenticatena maritima DSM 23922.</title>
        <authorList>
            <person name="Hemp J."/>
            <person name="Ward L.M."/>
            <person name="Pace L.A."/>
            <person name="Fischer W.W."/>
        </authorList>
    </citation>
    <scope>NUCLEOTIDE SEQUENCE [LARGE SCALE GENOMIC DNA]</scope>
    <source>
        <strain evidence="3 4">110S</strain>
    </source>
</reference>
<dbReference type="Pfam" id="PF09084">
    <property type="entry name" value="NMT1"/>
    <property type="match status" value="1"/>
</dbReference>
<sequence>MMRSRLLASLAILLFTAWVVACNQQATSNETEEQSAATPVTLAMGFIPNVQFAPFYVAHAKGYYAEEGIDLTFDYGMENDLVQLVAADELQFAIASGDQVILGRSQGLPVVYVMEWYRRYPVAVTSITLDLQHPKDLEGHTLGLPGLFGANYIGWLAMAYAADVDQDRVHLEAIGFNQVPALIDGQVDAAMVYATNEPLQLKLQGYDPKTLYVSDYIDLVSNGLITNEKSIETRSELVEGMVRASLRGLADTLANPDEAFDIVVKEYVPEAGGENAEIQRAVLEEALSFWQSETLGASRPEAWQASVEFMAAAGLIDTTPNVETLFTNQFVDTASVSLRR</sequence>
<evidence type="ECO:0000313" key="4">
    <source>
        <dbReference type="Proteomes" id="UP000050502"/>
    </source>
</evidence>
<evidence type="ECO:0000313" key="3">
    <source>
        <dbReference type="EMBL" id="KPL89789.1"/>
    </source>
</evidence>
<dbReference type="Gene3D" id="3.40.190.10">
    <property type="entry name" value="Periplasmic binding protein-like II"/>
    <property type="match status" value="2"/>
</dbReference>
<dbReference type="AlphaFoldDB" id="A0A0P6YJC7"/>
<name>A0A0P6YJC7_9CHLR</name>